<feature type="compositionally biased region" description="Low complexity" evidence="1">
    <location>
        <begin position="172"/>
        <end position="197"/>
    </location>
</feature>
<organism evidence="2 3">
    <name type="scientific">Apophysomyces ossiformis</name>
    <dbReference type="NCBI Taxonomy" id="679940"/>
    <lineage>
        <taxon>Eukaryota</taxon>
        <taxon>Fungi</taxon>
        <taxon>Fungi incertae sedis</taxon>
        <taxon>Mucoromycota</taxon>
        <taxon>Mucoromycotina</taxon>
        <taxon>Mucoromycetes</taxon>
        <taxon>Mucorales</taxon>
        <taxon>Mucorineae</taxon>
        <taxon>Mucoraceae</taxon>
        <taxon>Apophysomyces</taxon>
    </lineage>
</organism>
<feature type="compositionally biased region" description="Basic and acidic residues" evidence="1">
    <location>
        <begin position="43"/>
        <end position="55"/>
    </location>
</feature>
<comment type="caution">
    <text evidence="2">The sequence shown here is derived from an EMBL/GenBank/DDBJ whole genome shotgun (WGS) entry which is preliminary data.</text>
</comment>
<dbReference type="Proteomes" id="UP000605846">
    <property type="component" value="Unassembled WGS sequence"/>
</dbReference>
<sequence>MTQTRSELPSFDFQLWSPPHLDTVGSFSDDLIKQFDSKRSMIREEVLKDLPEENLPKPIQDHTAPPSTTDDDEEEDDDEDEHANPSLQDTRESFAEAPEEPELKEEEEREQREEREEGGDKPGKEASFIQDNHSEQVVNIDDAEEEDQKQLQQEIVRKPLPPVSTKDSTAEQQPLSPTSPTSPTCSMSPSSSLMMQSRPEAKSLLRKSSAFLRQKLFKKEEEVPPMPISGTLTNFPPKPLQYSAARPSTDAPSSPLPDKTQHRISLPSTTKPVVVSEVRRGSEPIQPPRQQQKRRSFFRHFLPK</sequence>
<evidence type="ECO:0000313" key="2">
    <source>
        <dbReference type="EMBL" id="KAF7724989.1"/>
    </source>
</evidence>
<dbReference type="EMBL" id="JABAYA010000106">
    <property type="protein sequence ID" value="KAF7724989.1"/>
    <property type="molecule type" value="Genomic_DNA"/>
</dbReference>
<accession>A0A8H7BJ18</accession>
<feature type="region of interest" description="Disordered" evidence="1">
    <location>
        <begin position="43"/>
        <end position="304"/>
    </location>
</feature>
<feature type="compositionally biased region" description="Acidic residues" evidence="1">
    <location>
        <begin position="97"/>
        <end position="108"/>
    </location>
</feature>
<gene>
    <name evidence="2" type="ORF">EC973_000482</name>
</gene>
<feature type="compositionally biased region" description="Acidic residues" evidence="1">
    <location>
        <begin position="69"/>
        <end position="81"/>
    </location>
</feature>
<proteinExistence type="predicted"/>
<feature type="compositionally biased region" description="Basic and acidic residues" evidence="1">
    <location>
        <begin position="109"/>
        <end position="124"/>
    </location>
</feature>
<dbReference type="AlphaFoldDB" id="A0A8H7BJ18"/>
<evidence type="ECO:0000313" key="3">
    <source>
        <dbReference type="Proteomes" id="UP000605846"/>
    </source>
</evidence>
<reference evidence="2" key="1">
    <citation type="submission" date="2020-01" db="EMBL/GenBank/DDBJ databases">
        <title>Genome Sequencing of Three Apophysomyces-Like Fungal Strains Confirms a Novel Fungal Genus in the Mucoromycota with divergent Burkholderia-like Endosymbiotic Bacteria.</title>
        <authorList>
            <person name="Stajich J.E."/>
            <person name="Macias A.M."/>
            <person name="Carter-House D."/>
            <person name="Lovett B."/>
            <person name="Kasson L.R."/>
            <person name="Berry K."/>
            <person name="Grigoriev I."/>
            <person name="Chang Y."/>
            <person name="Spatafora J."/>
            <person name="Kasson M.T."/>
        </authorList>
    </citation>
    <scope>NUCLEOTIDE SEQUENCE</scope>
    <source>
        <strain evidence="2">NRRL A-21654</strain>
    </source>
</reference>
<dbReference type="OrthoDB" id="2290898at2759"/>
<feature type="compositionally biased region" description="Basic residues" evidence="1">
    <location>
        <begin position="291"/>
        <end position="304"/>
    </location>
</feature>
<keyword evidence="3" id="KW-1185">Reference proteome</keyword>
<evidence type="ECO:0000256" key="1">
    <source>
        <dbReference type="SAM" id="MobiDB-lite"/>
    </source>
</evidence>
<name>A0A8H7BJ18_9FUNG</name>
<protein>
    <submittedName>
        <fullName evidence="2">Uncharacterized protein</fullName>
    </submittedName>
</protein>